<dbReference type="EMBL" id="EU916176">
    <property type="protein sequence ID" value="ACH46788.1"/>
    <property type="molecule type" value="Genomic_DNA"/>
</dbReference>
<reference evidence="2 3" key="1">
    <citation type="journal article" date="2009" name="Virology">
        <title>Genomic analysis of the smallest giant virus--Feldmannia sp. virus 158.</title>
        <authorList>
            <person name="Schroeder D.C."/>
            <person name="Park Y."/>
            <person name="Yoon H.M."/>
            <person name="Lee Y.S."/>
            <person name="Kang S.W."/>
            <person name="Meints R.H."/>
            <person name="Ivey R.G."/>
            <person name="Choi T.J."/>
        </authorList>
    </citation>
    <scope>NUCLEOTIDE SEQUENCE [LARGE SCALE GENOMIC DNA]</scope>
    <source>
        <strain evidence="2">FsV-158</strain>
    </source>
</reference>
<evidence type="ECO:0000313" key="3">
    <source>
        <dbReference type="Proteomes" id="UP000204092"/>
    </source>
</evidence>
<dbReference type="GeneID" id="6804819"/>
<keyword evidence="1" id="KW-0175">Coiled coil</keyword>
<proteinExistence type="predicted"/>
<protein>
    <submittedName>
        <fullName evidence="2">Uncharacterized protein</fullName>
    </submittedName>
</protein>
<organism evidence="2 3">
    <name type="scientific">Feldmannia species virus</name>
    <dbReference type="NCBI Taxonomy" id="39420"/>
    <lineage>
        <taxon>Viruses</taxon>
        <taxon>Varidnaviria</taxon>
        <taxon>Bamfordvirae</taxon>
        <taxon>Nucleocytoviricota</taxon>
        <taxon>Megaviricetes</taxon>
        <taxon>Algavirales</taxon>
        <taxon>Phycodnaviridae</taxon>
        <taxon>Phaeovirus</taxon>
        <taxon>Phaeovirus feldmanniae</taxon>
    </lineage>
</organism>
<dbReference type="RefSeq" id="YP_002154658.1">
    <property type="nucleotide sequence ID" value="NC_011183.1"/>
</dbReference>
<sequence length="220" mass="25302">MPSKTRNETTLHILLKMGPIVQHQLCMTFSAFRKFKLRFKGKCTFAEWVSSYEEVVKLKGEVAELRKRLASQEEVIRNIALEKGRASSPEPSLKKVTATKDDLSTFREKVMEYNKSADNPSKISNMSRLKEFLHSEEAKRFGLGPDSFENIKVFEADGYLSCIGGEYKRALHPSSLWGEVELVRDWASNEAFETDPRHGYQWTGKPWAIYTDTAKRQRKS</sequence>
<keyword evidence="3" id="KW-1185">Reference proteome</keyword>
<dbReference type="KEGG" id="vg:6804819"/>
<dbReference type="Proteomes" id="UP000204092">
    <property type="component" value="Segment"/>
</dbReference>
<feature type="coiled-coil region" evidence="1">
    <location>
        <begin position="55"/>
        <end position="82"/>
    </location>
</feature>
<evidence type="ECO:0000313" key="2">
    <source>
        <dbReference type="EMBL" id="ACH46788.1"/>
    </source>
</evidence>
<evidence type="ECO:0000256" key="1">
    <source>
        <dbReference type="SAM" id="Coils"/>
    </source>
</evidence>
<accession>B5LWC5</accession>
<name>B5LWC5_9PHYC</name>